<organism evidence="2 3">
    <name type="scientific">Psychrobacillus mangrovi</name>
    <dbReference type="NCBI Taxonomy" id="3117745"/>
    <lineage>
        <taxon>Bacteria</taxon>
        <taxon>Bacillati</taxon>
        <taxon>Bacillota</taxon>
        <taxon>Bacilli</taxon>
        <taxon>Bacillales</taxon>
        <taxon>Bacillaceae</taxon>
        <taxon>Psychrobacillus</taxon>
    </lineage>
</organism>
<proteinExistence type="predicted"/>
<sequence length="324" mass="37142">MKEHVFIGIDSGKYATKGLIEYRGKTSTMLFRTKLQEVSDIGMDIQPNSFKIDYEGKQYLIGDMISENHSDFNLSKETLMHKISIYTAICELMNKANAYFHNVHLHVAINVPINVYKSKSLKESFKRFIENNNRTIYFRLNDCQYNFNLNDITICFEGMGLTYTNPSEATNSTSMVVDIGGLNTTYCMFNGVQPDFNSMTVAHVGMNILKAKLEQELVQRYNRNISANDLEQIIQQGYMSFMGQVTEGSKELISQVKKNHFDQIINYAKQHNYTFNQDNIYFAGGGSLLLKQEILQQFPNATIVVNPQFANVKSFLEIMKVKYS</sequence>
<accession>A0ABU8F654</accession>
<reference evidence="2 3" key="1">
    <citation type="submission" date="2024-01" db="EMBL/GenBank/DDBJ databases">
        <title>Seven novel Bacillus-like species.</title>
        <authorList>
            <person name="Liu G."/>
        </authorList>
    </citation>
    <scope>NUCLEOTIDE SEQUENCE [LARGE SCALE GENOMIC DNA]</scope>
    <source>
        <strain evidence="2 3">FJAT-51614</strain>
    </source>
</reference>
<dbReference type="Pfam" id="PF17989">
    <property type="entry name" value="ALP_N"/>
    <property type="match status" value="1"/>
</dbReference>
<dbReference type="EMBL" id="JBAWSY010000009">
    <property type="protein sequence ID" value="MEI4770496.1"/>
    <property type="molecule type" value="Genomic_DNA"/>
</dbReference>
<keyword evidence="3" id="KW-1185">Reference proteome</keyword>
<comment type="caution">
    <text evidence="2">The sequence shown here is derived from an EMBL/GenBank/DDBJ whole genome shotgun (WGS) entry which is preliminary data.</text>
</comment>
<name>A0ABU8F654_9BACI</name>
<dbReference type="SUPFAM" id="SSF53067">
    <property type="entry name" value="Actin-like ATPase domain"/>
    <property type="match status" value="2"/>
</dbReference>
<dbReference type="CDD" id="cd24026">
    <property type="entry name" value="ASKHA_NBD_ParM_Alp12-like"/>
    <property type="match status" value="1"/>
</dbReference>
<dbReference type="Gene3D" id="3.30.420.40">
    <property type="match status" value="2"/>
</dbReference>
<dbReference type="RefSeq" id="WP_336498057.1">
    <property type="nucleotide sequence ID" value="NZ_JBAWSY010000009.1"/>
</dbReference>
<dbReference type="Proteomes" id="UP001364890">
    <property type="component" value="Unassembled WGS sequence"/>
</dbReference>
<evidence type="ECO:0000259" key="1">
    <source>
        <dbReference type="Pfam" id="PF17989"/>
    </source>
</evidence>
<gene>
    <name evidence="2" type="ORF">WAX74_12700</name>
</gene>
<protein>
    <submittedName>
        <fullName evidence="2">ParM/StbA family protein</fullName>
    </submittedName>
</protein>
<dbReference type="InterPro" id="IPR040607">
    <property type="entry name" value="ALP_N"/>
</dbReference>
<evidence type="ECO:0000313" key="2">
    <source>
        <dbReference type="EMBL" id="MEI4770496.1"/>
    </source>
</evidence>
<evidence type="ECO:0000313" key="3">
    <source>
        <dbReference type="Proteomes" id="UP001364890"/>
    </source>
</evidence>
<dbReference type="InterPro" id="IPR043129">
    <property type="entry name" value="ATPase_NBD"/>
</dbReference>
<feature type="domain" description="Actin-like protein N-terminal" evidence="1">
    <location>
        <begin position="8"/>
        <end position="160"/>
    </location>
</feature>